<evidence type="ECO:0000313" key="20">
    <source>
        <dbReference type="EMBL" id="TFD28248.1"/>
    </source>
</evidence>
<feature type="compositionally biased region" description="Low complexity" evidence="14">
    <location>
        <begin position="688"/>
        <end position="698"/>
    </location>
</feature>
<dbReference type="Pfam" id="PF00441">
    <property type="entry name" value="Acyl-CoA_dh_1"/>
    <property type="match status" value="1"/>
</dbReference>
<sequence>MHDGLSIRVGVTTRRVGGRRFALVGFAPPPGMILSWGWEALEALGEAVRSIDISQVDAVAFTGEGAVFGAGADLGPFRFAASPADGERIARAGYLVLDDISRLGVPTFAFLNGTALGGALELALRTDYRTVARSARSFGLPEVRLGLVPGWGGLSSLADLVGVDDAADIAISRSLSGRSLTAVEACDRGLADVIVADEGFLEASLDWAARTLADPLTLAPTSAAVPDVWDPAAVRAGVARRISGAIPAVEAALGLLAIWHSRRAGASATTDSGALETAPGLTRTAARRARGADPVEAETIEAFGALLHSDECRAAVYAFYALQSAQKRSSRAGTGREPTRVGVVGGGLMATQLALLFADRLNVPVRITDLTPDRVSQAIDRITDQLQRAVTRGTRTAADSARIAALVSGTSQVADFADCDIVIEAVFEDLEIKRDVWASVEQVVTSDTLLLTNTSSLGIADQGAQLNHPERLIGFHFFNPVAVLPLVEIVRATRTSAETVDAAFALAVRLGKTAVLVADSSGFVVNRLITRWFSDTLALIDAGADAEIVDAALVGDGFPMTPLTLIRHIGPAVQLHILDTLHQGFADRFTVSPSLQRIVQLSLPGYIGPDGRLTAAAAAAVEEILPAGRRPPARAHRPGRRAPRTTAGSGRRSRADARRRHRAEPRRHRRLHDPRGELPAPHRRADPAARPLGSLPGGPRRPVPPGRRGRRMSFEPVLHERETVPDYDVSMPLDTDYYGVFSDVPEADRAFWDRARTFATESLDELTEAWDRAEYPLHLVRRMGELDLLTDGVVGPGLSPMSPLAAGLVNMEISRGDGSMGTVVAVQGGLALRSIALFGSPEQKERWLVPLARAEKLGAFALTEPDHGSDSVGLETTAQRDGDEWVLNGEKKWIGNGSVGDVTVVWARDDDGNVRGFLVEQDTPGYLGVTITGKGSLRAVHQARITLTDVRIPQDAVLPGTRTFKDASAVLFATRLGVAWSALGHATAVFEAALNYSTQRIQFGKPLAGFQLVQERLTMMLSRLTSMQLHCLRLAELDAAGTLRPIQASLAKYHNTRAAREIASMARDMLGGNGILLENHVIQHLADIESIHTYEGTESVQSLLIGRDLTGVGAFR</sequence>
<comment type="pathway">
    <text evidence="3">Lipid metabolism; butanoate metabolism.</text>
</comment>
<dbReference type="Gene3D" id="2.40.110.10">
    <property type="entry name" value="Butyryl-CoA Dehydrogenase, subunit A, domain 2"/>
    <property type="match status" value="1"/>
</dbReference>
<proteinExistence type="inferred from homology"/>
<evidence type="ECO:0000259" key="16">
    <source>
        <dbReference type="Pfam" id="PF00725"/>
    </source>
</evidence>
<evidence type="ECO:0000256" key="3">
    <source>
        <dbReference type="ARBA" id="ARBA00005086"/>
    </source>
</evidence>
<comment type="caution">
    <text evidence="20">The sequence shown here is derived from an EMBL/GenBank/DDBJ whole genome shotgun (WGS) entry which is preliminary data.</text>
</comment>
<evidence type="ECO:0000256" key="1">
    <source>
        <dbReference type="ARBA" id="ARBA00001974"/>
    </source>
</evidence>
<dbReference type="Proteomes" id="UP000297472">
    <property type="component" value="Unassembled WGS sequence"/>
</dbReference>
<evidence type="ECO:0000256" key="11">
    <source>
        <dbReference type="ARBA" id="ARBA00023027"/>
    </source>
</evidence>
<reference evidence="20 21" key="1">
    <citation type="submission" date="2019-03" db="EMBL/GenBank/DDBJ databases">
        <title>Genomics of glacier-inhabiting Cryobacterium strains.</title>
        <authorList>
            <person name="Liu Q."/>
            <person name="Xin Y.-H."/>
        </authorList>
    </citation>
    <scope>NUCLEOTIDE SEQUENCE [LARGE SCALE GENOMIC DNA]</scope>
    <source>
        <strain evidence="20 21">TMT1-51</strain>
    </source>
</reference>
<dbReference type="Pfam" id="PF00725">
    <property type="entry name" value="3HCDH"/>
    <property type="match status" value="1"/>
</dbReference>
<evidence type="ECO:0000256" key="12">
    <source>
        <dbReference type="ARBA" id="ARBA00023098"/>
    </source>
</evidence>
<dbReference type="GO" id="GO:0070403">
    <property type="term" value="F:NAD+ binding"/>
    <property type="evidence" value="ECO:0007669"/>
    <property type="project" value="InterPro"/>
</dbReference>
<dbReference type="OrthoDB" id="9770681at2"/>
<dbReference type="SUPFAM" id="SSF52096">
    <property type="entry name" value="ClpP/crotonase"/>
    <property type="match status" value="1"/>
</dbReference>
<dbReference type="InterPro" id="IPR009075">
    <property type="entry name" value="AcylCo_DH/oxidase_C"/>
</dbReference>
<dbReference type="Pfam" id="PF02737">
    <property type="entry name" value="3HCDH_N"/>
    <property type="match status" value="1"/>
</dbReference>
<dbReference type="GO" id="GO:0050660">
    <property type="term" value="F:flavin adenine dinucleotide binding"/>
    <property type="evidence" value="ECO:0007669"/>
    <property type="project" value="InterPro"/>
</dbReference>
<feature type="domain" description="3-hydroxyacyl-CoA dehydrogenase NAD binding" evidence="17">
    <location>
        <begin position="341"/>
        <end position="519"/>
    </location>
</feature>
<keyword evidence="11" id="KW-0520">NAD</keyword>
<dbReference type="InterPro" id="IPR009100">
    <property type="entry name" value="AcylCoA_DH/oxidase_NM_dom_sf"/>
</dbReference>
<evidence type="ECO:0000256" key="2">
    <source>
        <dbReference type="ARBA" id="ARBA00005005"/>
    </source>
</evidence>
<dbReference type="Gene3D" id="3.90.226.10">
    <property type="entry name" value="2-enoyl-CoA Hydratase, Chain A, domain 1"/>
    <property type="match status" value="1"/>
</dbReference>
<feature type="domain" description="Acyl-CoA dehydrogenase/oxidase C-terminal" evidence="15">
    <location>
        <begin position="968"/>
        <end position="1109"/>
    </location>
</feature>
<dbReference type="PANTHER" id="PTHR43188">
    <property type="entry name" value="ACYL-COENZYME A OXIDASE"/>
    <property type="match status" value="1"/>
</dbReference>
<dbReference type="FunFam" id="3.40.50.720:FF:000009">
    <property type="entry name" value="Fatty oxidation complex, alpha subunit"/>
    <property type="match status" value="1"/>
</dbReference>
<feature type="compositionally biased region" description="Basic residues" evidence="14">
    <location>
        <begin position="657"/>
        <end position="672"/>
    </location>
</feature>
<protein>
    <submittedName>
        <fullName evidence="20">Uncharacterized protein</fullName>
    </submittedName>
</protein>
<keyword evidence="6" id="KW-0285">Flavoprotein</keyword>
<dbReference type="InterPro" id="IPR045008">
    <property type="entry name" value="ACX4-like"/>
</dbReference>
<evidence type="ECO:0000256" key="9">
    <source>
        <dbReference type="ARBA" id="ARBA00022963"/>
    </source>
</evidence>
<evidence type="ECO:0000256" key="7">
    <source>
        <dbReference type="ARBA" id="ARBA00022827"/>
    </source>
</evidence>
<evidence type="ECO:0000256" key="6">
    <source>
        <dbReference type="ARBA" id="ARBA00022630"/>
    </source>
</evidence>
<keyword evidence="8" id="KW-0276">Fatty acid metabolism</keyword>
<comment type="cofactor">
    <cofactor evidence="1">
        <name>FAD</name>
        <dbReference type="ChEBI" id="CHEBI:57692"/>
    </cofactor>
</comment>
<keyword evidence="7" id="KW-0274">FAD</keyword>
<feature type="domain" description="Acyl-CoA dehydrogenase/oxidase N-terminal" evidence="19">
    <location>
        <begin position="746"/>
        <end position="855"/>
    </location>
</feature>
<dbReference type="InterPro" id="IPR006091">
    <property type="entry name" value="Acyl-CoA_Oxase/DH_mid-dom"/>
</dbReference>
<evidence type="ECO:0000259" key="17">
    <source>
        <dbReference type="Pfam" id="PF02737"/>
    </source>
</evidence>
<dbReference type="EMBL" id="SOHA01000036">
    <property type="protein sequence ID" value="TFD28248.1"/>
    <property type="molecule type" value="Genomic_DNA"/>
</dbReference>
<organism evidence="20 21">
    <name type="scientific">Cryobacterium cryoconiti</name>
    <dbReference type="NCBI Taxonomy" id="1259239"/>
    <lineage>
        <taxon>Bacteria</taxon>
        <taxon>Bacillati</taxon>
        <taxon>Actinomycetota</taxon>
        <taxon>Actinomycetes</taxon>
        <taxon>Micrococcales</taxon>
        <taxon>Microbacteriaceae</taxon>
        <taxon>Cryobacterium</taxon>
    </lineage>
</organism>
<feature type="domain" description="Acyl-CoA oxidase/dehydrogenase middle" evidence="18">
    <location>
        <begin position="859"/>
        <end position="950"/>
    </location>
</feature>
<accession>A0A4Y8JUP6</accession>
<comment type="similarity">
    <text evidence="4">Belongs to the acyl-CoA dehydrogenase family.</text>
</comment>
<dbReference type="GO" id="GO:0003995">
    <property type="term" value="F:acyl-CoA dehydrogenase activity"/>
    <property type="evidence" value="ECO:0007669"/>
    <property type="project" value="InterPro"/>
</dbReference>
<gene>
    <name evidence="20" type="ORF">E3T49_12095</name>
</gene>
<comment type="catalytic activity">
    <reaction evidence="13">
        <text>a (3S)-3-hydroxyacyl-CoA + NAD(+) = a 3-oxoacyl-CoA + NADH + H(+)</text>
        <dbReference type="Rhea" id="RHEA:22432"/>
        <dbReference type="ChEBI" id="CHEBI:15378"/>
        <dbReference type="ChEBI" id="CHEBI:57318"/>
        <dbReference type="ChEBI" id="CHEBI:57540"/>
        <dbReference type="ChEBI" id="CHEBI:57945"/>
        <dbReference type="ChEBI" id="CHEBI:90726"/>
        <dbReference type="EC" id="1.1.1.35"/>
    </reaction>
</comment>
<dbReference type="Gene3D" id="1.10.1040.50">
    <property type="match status" value="1"/>
</dbReference>
<dbReference type="Pfam" id="PF02771">
    <property type="entry name" value="Acyl-CoA_dh_N"/>
    <property type="match status" value="1"/>
</dbReference>
<evidence type="ECO:0000256" key="13">
    <source>
        <dbReference type="ARBA" id="ARBA00049556"/>
    </source>
</evidence>
<dbReference type="Pfam" id="PF02770">
    <property type="entry name" value="Acyl-CoA_dh_M"/>
    <property type="match status" value="1"/>
</dbReference>
<dbReference type="AlphaFoldDB" id="A0A4Y8JUP6"/>
<dbReference type="InterPro" id="IPR006108">
    <property type="entry name" value="3HC_DH_C"/>
</dbReference>
<dbReference type="InterPro" id="IPR006176">
    <property type="entry name" value="3-OHacyl-CoA_DH_NAD-bd"/>
</dbReference>
<dbReference type="Gene3D" id="1.20.140.10">
    <property type="entry name" value="Butyryl-CoA Dehydrogenase, subunit A, domain 3"/>
    <property type="match status" value="1"/>
</dbReference>
<feature type="domain" description="3-hydroxyacyl-CoA dehydrogenase C-terminal" evidence="16">
    <location>
        <begin position="522"/>
        <end position="602"/>
    </location>
</feature>
<dbReference type="SUPFAM" id="SSF48179">
    <property type="entry name" value="6-phosphogluconate dehydrogenase C-terminal domain-like"/>
    <property type="match status" value="1"/>
</dbReference>
<comment type="similarity">
    <text evidence="5">Belongs to the 3-hydroxyacyl-CoA dehydrogenase family.</text>
</comment>
<dbReference type="InterPro" id="IPR046373">
    <property type="entry name" value="Acyl-CoA_Oxase/DH_mid-dom_sf"/>
</dbReference>
<dbReference type="Pfam" id="PF00378">
    <property type="entry name" value="ECH_1"/>
    <property type="match status" value="1"/>
</dbReference>
<keyword evidence="10" id="KW-0560">Oxidoreductase</keyword>
<dbReference type="InterPro" id="IPR008927">
    <property type="entry name" value="6-PGluconate_DH-like_C_sf"/>
</dbReference>
<evidence type="ECO:0000259" key="18">
    <source>
        <dbReference type="Pfam" id="PF02770"/>
    </source>
</evidence>
<name>A0A4Y8JUP6_9MICO</name>
<evidence type="ECO:0000256" key="4">
    <source>
        <dbReference type="ARBA" id="ARBA00009347"/>
    </source>
</evidence>
<dbReference type="CDD" id="cd06558">
    <property type="entry name" value="crotonase-like"/>
    <property type="match status" value="1"/>
</dbReference>
<dbReference type="GO" id="GO:0003857">
    <property type="term" value="F:(3S)-3-hydroxyacyl-CoA dehydrogenase (NAD+) activity"/>
    <property type="evidence" value="ECO:0007669"/>
    <property type="project" value="UniProtKB-EC"/>
</dbReference>
<dbReference type="InterPro" id="IPR036250">
    <property type="entry name" value="AcylCo_DH-like_C"/>
</dbReference>
<keyword evidence="9" id="KW-0442">Lipid degradation</keyword>
<dbReference type="SUPFAM" id="SSF51735">
    <property type="entry name" value="NAD(P)-binding Rossmann-fold domains"/>
    <property type="match status" value="1"/>
</dbReference>
<dbReference type="InterPro" id="IPR001753">
    <property type="entry name" value="Enoyl-CoA_hydra/iso"/>
</dbReference>
<evidence type="ECO:0000259" key="19">
    <source>
        <dbReference type="Pfam" id="PF02771"/>
    </source>
</evidence>
<dbReference type="InterPro" id="IPR029045">
    <property type="entry name" value="ClpP/crotonase-like_dom_sf"/>
</dbReference>
<keyword evidence="12" id="KW-0443">Lipid metabolism</keyword>
<evidence type="ECO:0000256" key="10">
    <source>
        <dbReference type="ARBA" id="ARBA00023002"/>
    </source>
</evidence>
<evidence type="ECO:0000256" key="5">
    <source>
        <dbReference type="ARBA" id="ARBA00009463"/>
    </source>
</evidence>
<dbReference type="SUPFAM" id="SSF47203">
    <property type="entry name" value="Acyl-CoA dehydrogenase C-terminal domain-like"/>
    <property type="match status" value="1"/>
</dbReference>
<dbReference type="Gene3D" id="3.40.50.720">
    <property type="entry name" value="NAD(P)-binding Rossmann-like Domain"/>
    <property type="match status" value="1"/>
</dbReference>
<dbReference type="UniPathway" id="UPA00659"/>
<dbReference type="InterPro" id="IPR013786">
    <property type="entry name" value="AcylCoA_DH/ox_N"/>
</dbReference>
<evidence type="ECO:0000256" key="14">
    <source>
        <dbReference type="SAM" id="MobiDB-lite"/>
    </source>
</evidence>
<evidence type="ECO:0000313" key="21">
    <source>
        <dbReference type="Proteomes" id="UP000297472"/>
    </source>
</evidence>
<evidence type="ECO:0000256" key="8">
    <source>
        <dbReference type="ARBA" id="ARBA00022832"/>
    </source>
</evidence>
<dbReference type="SUPFAM" id="SSF56645">
    <property type="entry name" value="Acyl-CoA dehydrogenase NM domain-like"/>
    <property type="match status" value="1"/>
</dbReference>
<dbReference type="Gene3D" id="1.10.540.10">
    <property type="entry name" value="Acyl-CoA dehydrogenase/oxidase, N-terminal domain"/>
    <property type="match status" value="1"/>
</dbReference>
<dbReference type="InterPro" id="IPR036291">
    <property type="entry name" value="NAD(P)-bd_dom_sf"/>
</dbReference>
<evidence type="ECO:0000259" key="15">
    <source>
        <dbReference type="Pfam" id="PF00441"/>
    </source>
</evidence>
<comment type="pathway">
    <text evidence="2">Lipid metabolism; fatty acid beta-oxidation.</text>
</comment>
<feature type="region of interest" description="Disordered" evidence="14">
    <location>
        <begin position="627"/>
        <end position="714"/>
    </location>
</feature>
<dbReference type="InterPro" id="IPR037069">
    <property type="entry name" value="AcylCoA_DH/ox_N_sf"/>
</dbReference>
<dbReference type="PANTHER" id="PTHR43188:SF1">
    <property type="entry name" value="ACYL-COA DEHYDROGENASE"/>
    <property type="match status" value="1"/>
</dbReference>
<dbReference type="GO" id="GO:0006635">
    <property type="term" value="P:fatty acid beta-oxidation"/>
    <property type="evidence" value="ECO:0007669"/>
    <property type="project" value="UniProtKB-UniPathway"/>
</dbReference>
<keyword evidence="21" id="KW-1185">Reference proteome</keyword>
<feature type="compositionally biased region" description="Basic residues" evidence="14">
    <location>
        <begin position="631"/>
        <end position="643"/>
    </location>
</feature>